<proteinExistence type="predicted"/>
<evidence type="ECO:0000313" key="3">
    <source>
        <dbReference type="EMBL" id="GAA4925642.1"/>
    </source>
</evidence>
<feature type="transmembrane region" description="Helical" evidence="1">
    <location>
        <begin position="307"/>
        <end position="327"/>
    </location>
</feature>
<feature type="transmembrane region" description="Helical" evidence="1">
    <location>
        <begin position="131"/>
        <end position="153"/>
    </location>
</feature>
<keyword evidence="1" id="KW-1133">Transmembrane helix</keyword>
<dbReference type="InterPro" id="IPR053150">
    <property type="entry name" value="Teicoplanin_resist-assoc"/>
</dbReference>
<evidence type="ECO:0000313" key="4">
    <source>
        <dbReference type="Proteomes" id="UP001500368"/>
    </source>
</evidence>
<feature type="transmembrane region" description="Helical" evidence="1">
    <location>
        <begin position="101"/>
        <end position="119"/>
    </location>
</feature>
<gene>
    <name evidence="3" type="ORF">GCM10025790_23980</name>
</gene>
<sequence>MLDQALSALIAFLAGTILALVLFVPFVFINYRRHGRLSPTRILLWVAFLVYAMALWTYTLLPLPDPEQLRCTTAQLRPFQFVQDIQAYDIAGPSAVLHNPAVIQVALNVLLFVPLGFFLKALWGRGIITTTAVGFGLTLLIETTQLTGVWGIYPCSYRLFDVDDLLANTAGALLGAALAGLLTALRRRIYPDRPQSVSPRITVARRLTGMVCDGLAMVLLGTAVAVASNAWQLYVLSRDAAELDQNLTQQLGLWVPFVVVGVLTVTTGRTVGDHAVRLHFSGTWTGAGVPLQYALRFVAGIGGFQLLGLLSPADLLFVVLSVVAVFFTRDRRGLPGLLSATTLKDDAAQGSSEHV</sequence>
<dbReference type="Pfam" id="PF04892">
    <property type="entry name" value="VanZ"/>
    <property type="match status" value="1"/>
</dbReference>
<keyword evidence="1" id="KW-0472">Membrane</keyword>
<dbReference type="Proteomes" id="UP001500368">
    <property type="component" value="Unassembled WGS sequence"/>
</dbReference>
<evidence type="ECO:0000259" key="2">
    <source>
        <dbReference type="Pfam" id="PF04892"/>
    </source>
</evidence>
<feature type="transmembrane region" description="Helical" evidence="1">
    <location>
        <begin position="6"/>
        <end position="30"/>
    </location>
</feature>
<feature type="transmembrane region" description="Helical" evidence="1">
    <location>
        <begin position="42"/>
        <end position="61"/>
    </location>
</feature>
<organism evidence="3 4">
    <name type="scientific">Nesterenkonia rhizosphaerae</name>
    <dbReference type="NCBI Taxonomy" id="1348272"/>
    <lineage>
        <taxon>Bacteria</taxon>
        <taxon>Bacillati</taxon>
        <taxon>Actinomycetota</taxon>
        <taxon>Actinomycetes</taxon>
        <taxon>Micrococcales</taxon>
        <taxon>Micrococcaceae</taxon>
        <taxon>Nesterenkonia</taxon>
    </lineage>
</organism>
<keyword evidence="1" id="KW-0812">Transmembrane</keyword>
<dbReference type="PANTHER" id="PTHR36834">
    <property type="entry name" value="MEMBRANE PROTEIN-RELATED"/>
    <property type="match status" value="1"/>
</dbReference>
<feature type="transmembrane region" description="Helical" evidence="1">
    <location>
        <begin position="251"/>
        <end position="271"/>
    </location>
</feature>
<keyword evidence="4" id="KW-1185">Reference proteome</keyword>
<evidence type="ECO:0000256" key="1">
    <source>
        <dbReference type="SAM" id="Phobius"/>
    </source>
</evidence>
<dbReference type="InterPro" id="IPR006976">
    <property type="entry name" value="VanZ-like"/>
</dbReference>
<dbReference type="PANTHER" id="PTHR36834:SF1">
    <property type="entry name" value="INTEGRAL MEMBRANE PROTEIN"/>
    <property type="match status" value="1"/>
</dbReference>
<name>A0ABP9G1P7_9MICC</name>
<accession>A0ABP9G1P7</accession>
<feature type="transmembrane region" description="Helical" evidence="1">
    <location>
        <begin position="165"/>
        <end position="186"/>
    </location>
</feature>
<dbReference type="RefSeq" id="WP_345478239.1">
    <property type="nucleotide sequence ID" value="NZ_BAABLW010000007.1"/>
</dbReference>
<dbReference type="EMBL" id="BAABLW010000007">
    <property type="protein sequence ID" value="GAA4925642.1"/>
    <property type="molecule type" value="Genomic_DNA"/>
</dbReference>
<feature type="domain" description="VanZ-like" evidence="2">
    <location>
        <begin position="48"/>
        <end position="181"/>
    </location>
</feature>
<reference evidence="4" key="1">
    <citation type="journal article" date="2019" name="Int. J. Syst. Evol. Microbiol.">
        <title>The Global Catalogue of Microorganisms (GCM) 10K type strain sequencing project: providing services to taxonomists for standard genome sequencing and annotation.</title>
        <authorList>
            <consortium name="The Broad Institute Genomics Platform"/>
            <consortium name="The Broad Institute Genome Sequencing Center for Infectious Disease"/>
            <person name="Wu L."/>
            <person name="Ma J."/>
        </authorList>
    </citation>
    <scope>NUCLEOTIDE SEQUENCE [LARGE SCALE GENOMIC DNA]</scope>
    <source>
        <strain evidence="4">JCM 19129</strain>
    </source>
</reference>
<comment type="caution">
    <text evidence="3">The sequence shown here is derived from an EMBL/GenBank/DDBJ whole genome shotgun (WGS) entry which is preliminary data.</text>
</comment>
<protein>
    <recommendedName>
        <fullName evidence="2">VanZ-like domain-containing protein</fullName>
    </recommendedName>
</protein>
<feature type="transmembrane region" description="Helical" evidence="1">
    <location>
        <begin position="207"/>
        <end position="231"/>
    </location>
</feature>